<protein>
    <submittedName>
        <fullName evidence="2">Uncharacterized protein</fullName>
    </submittedName>
</protein>
<keyword evidence="1" id="KW-1133">Transmembrane helix</keyword>
<name>A0ABV2AWU4_9GAMM</name>
<organism evidence="2 3">
    <name type="scientific">Salinisphaera dokdonensis CL-ES53</name>
    <dbReference type="NCBI Taxonomy" id="1304272"/>
    <lineage>
        <taxon>Bacteria</taxon>
        <taxon>Pseudomonadati</taxon>
        <taxon>Pseudomonadota</taxon>
        <taxon>Gammaproteobacteria</taxon>
        <taxon>Salinisphaerales</taxon>
        <taxon>Salinisphaeraceae</taxon>
        <taxon>Salinisphaera</taxon>
    </lineage>
</organism>
<keyword evidence="1" id="KW-0812">Transmembrane</keyword>
<comment type="caution">
    <text evidence="2">The sequence shown here is derived from an EMBL/GenBank/DDBJ whole genome shotgun (WGS) entry which is preliminary data.</text>
</comment>
<sequence>MEVIRGWIDVIQGGGWSGLLMAGFAVVAGMFIFAFVSNKYFWIVLAVVAAVLGACFYFGVDLSFDFDFLR</sequence>
<feature type="transmembrane region" description="Helical" evidence="1">
    <location>
        <begin position="15"/>
        <end position="33"/>
    </location>
</feature>
<accession>A0ABV2AWU4</accession>
<evidence type="ECO:0000256" key="1">
    <source>
        <dbReference type="SAM" id="Phobius"/>
    </source>
</evidence>
<reference evidence="2 3" key="1">
    <citation type="submission" date="2013-03" db="EMBL/GenBank/DDBJ databases">
        <title>Salinisphaera dokdonensis CL-ES53 Genome Sequencing.</title>
        <authorList>
            <person name="Li C."/>
            <person name="Lai Q."/>
            <person name="Shao Z."/>
        </authorList>
    </citation>
    <scope>NUCLEOTIDE SEQUENCE [LARGE SCALE GENOMIC DNA]</scope>
    <source>
        <strain evidence="2 3">CL-ES53</strain>
    </source>
</reference>
<keyword evidence="3" id="KW-1185">Reference proteome</keyword>
<feature type="transmembrane region" description="Helical" evidence="1">
    <location>
        <begin position="40"/>
        <end position="60"/>
    </location>
</feature>
<gene>
    <name evidence="2" type="ORF">SADO_02580</name>
</gene>
<evidence type="ECO:0000313" key="2">
    <source>
        <dbReference type="EMBL" id="MES1928105.1"/>
    </source>
</evidence>
<proteinExistence type="predicted"/>
<dbReference type="EMBL" id="APND01000001">
    <property type="protein sequence ID" value="MES1928105.1"/>
    <property type="molecule type" value="Genomic_DNA"/>
</dbReference>
<dbReference type="RefSeq" id="WP_353108971.1">
    <property type="nucleotide sequence ID" value="NZ_APND01000001.1"/>
</dbReference>
<evidence type="ECO:0000313" key="3">
    <source>
        <dbReference type="Proteomes" id="UP001460888"/>
    </source>
</evidence>
<keyword evidence="1" id="KW-0472">Membrane</keyword>
<dbReference type="Proteomes" id="UP001460888">
    <property type="component" value="Unassembled WGS sequence"/>
</dbReference>